<keyword evidence="5" id="KW-1185">Reference proteome</keyword>
<evidence type="ECO:0000256" key="2">
    <source>
        <dbReference type="SAM" id="SignalP"/>
    </source>
</evidence>
<feature type="transmembrane region" description="Helical" evidence="1">
    <location>
        <begin position="2127"/>
        <end position="2145"/>
    </location>
</feature>
<dbReference type="Pfam" id="PF20041">
    <property type="entry name" value="DUF6443"/>
    <property type="match status" value="1"/>
</dbReference>
<feature type="transmembrane region" description="Helical" evidence="1">
    <location>
        <begin position="2081"/>
        <end position="2107"/>
    </location>
</feature>
<dbReference type="InterPro" id="IPR022385">
    <property type="entry name" value="Rhs_assc_core"/>
</dbReference>
<dbReference type="EMBL" id="LVYD01000074">
    <property type="protein sequence ID" value="OQP59655.1"/>
    <property type="molecule type" value="Genomic_DNA"/>
</dbReference>
<comment type="caution">
    <text evidence="4">The sequence shown here is derived from an EMBL/GenBank/DDBJ whole genome shotgun (WGS) entry which is preliminary data.</text>
</comment>
<evidence type="ECO:0000313" key="4">
    <source>
        <dbReference type="EMBL" id="OQP59655.1"/>
    </source>
</evidence>
<dbReference type="InterPro" id="IPR050708">
    <property type="entry name" value="T6SS_VgrG/RHS"/>
</dbReference>
<dbReference type="OrthoDB" id="976756at2"/>
<feature type="chain" id="PRO_5012686757" description="DUF6443 domain-containing protein" evidence="2">
    <location>
        <begin position="24"/>
        <end position="2250"/>
    </location>
</feature>
<evidence type="ECO:0000259" key="3">
    <source>
        <dbReference type="Pfam" id="PF20041"/>
    </source>
</evidence>
<dbReference type="Gene3D" id="2.60.40.2700">
    <property type="match status" value="4"/>
</dbReference>
<dbReference type="InterPro" id="IPR045619">
    <property type="entry name" value="DUF6443"/>
</dbReference>
<keyword evidence="1" id="KW-0812">Transmembrane</keyword>
<dbReference type="PANTHER" id="PTHR32305">
    <property type="match status" value="1"/>
</dbReference>
<keyword evidence="1" id="KW-0472">Membrane</keyword>
<evidence type="ECO:0000313" key="5">
    <source>
        <dbReference type="Proteomes" id="UP000192796"/>
    </source>
</evidence>
<accession>A0A1V9FMS3</accession>
<feature type="signal peptide" evidence="2">
    <location>
        <begin position="1"/>
        <end position="23"/>
    </location>
</feature>
<name>A0A1V9FMS3_9BACT</name>
<dbReference type="STRING" id="1703345.A3860_36405"/>
<gene>
    <name evidence="4" type="ORF">A3860_36405</name>
</gene>
<protein>
    <recommendedName>
        <fullName evidence="3">DUF6443 domain-containing protein</fullName>
    </recommendedName>
</protein>
<dbReference type="Proteomes" id="UP000192796">
    <property type="component" value="Unassembled WGS sequence"/>
</dbReference>
<dbReference type="PANTHER" id="PTHR32305:SF15">
    <property type="entry name" value="PROTEIN RHSA-RELATED"/>
    <property type="match status" value="1"/>
</dbReference>
<dbReference type="Gene3D" id="2.180.10.10">
    <property type="entry name" value="RHS repeat-associated core"/>
    <property type="match status" value="2"/>
</dbReference>
<sequence length="2250" mass="241464">MRNKMKAAALAIGLILFVQAVFAQLTIQGASCVDVGTTYSYTLMDYCSSTQNIYWCVNGGTIVGYGSCRGGNGLCTISVQWTSGNGKSIDVHNYTNNYNGNLAVTVTSTLVAGTIDNTSQTVNYNNAPATITCSAASGGGCSSSYSYQWQQSIDGSNWTDISGATSQNLGFSSGLTQTTYYRRRVINSGLTAYTGTATVSVIPPLSGGTLYPATQDIYAGSASAQLDGDAAGGGCSSYSYQWLISSNGTDFYLISGATSRAYSPGLLSETRYFRRQVTCNGTGATAFSSIATVNVHAHLSAGNINPASTYINYNTSPGQITESGESGGMCSSYSYQWQVLSGASYIDIPGATGTNYTPGSLTTTTNYQLKITCGSETVYAGPATINVYPQLMGGDISPASQNINYNTVPSTLSSVNVSGGNGTYTYQWQSSSDNSTWNNIADATASTYTPYLGTSTYYRVIVTSNGVSQPSSSAIVNVYPQLLGGSLTPAIQTAISYNGTAGQLTLSGVSGGSGTYTYIWQFSTDNMGWNTINNVTSTTYTPVNVTTSGFYRVIVNSNGVTAYSSVAAVYVVLNAGTISGNTGPFAYGGSPGQLSGTNAGGGNCISYSYQWQQSADGITYYDISGANAQNYTPVDLGYNTFFRRKVSCGSEIQYSNALAISINAELLPGAISPAILTIDANTNPGLITGNPASGGSNNGTFNYQWQKSTDGGVTWTDISGATSLNFAPGTVGVNTFYRRKVTSSSNEVAYTNISSITMRAGTVTNMNYIRVRDITKAGVANAAAATQLTDPFEIKQSTQYFDGLGRLVQTVAKQATPLLKDMVVPVGYDEFGRQVAQYLPYVSSAADGEYKPNALPEQTNFNSIQFSGEQYYYAQKNYEASPAERIISSYAAGQSWAGNNRGIFEQSFANTLADNVQMWGISLTAGSLPVSAGAYPVGQLHKLVTSDERGKQVVEYKDRGGNLILKKVQLSATPATDHTGWLCTYYVYDNLNNLRFVLQPRAVELISNNWTITQDIADDLCFRYEYDQSNRMILKKIPGAAETYMIYDIRDRVVFTQDGNMRSKDQWLATLYDGQNRQVITAMMNWTGSKDLLQQNVTTQTNGLQSGLVADLTLQDPNTSGTYQALQSITLDQGFETAGGGVFTAEIVSQSVPTIVDDMAVNNNPVPVDGTLDILTKTGYDTYTTIPSQSALTGTIDNTYTGSNYLLPSNNNFPYADGVGQSLQTRGLVTWTQTKVLGTAGQYLYSVSIYDEKGRVVQLKSNNRTGGTDITTTQYSFSAQPLVKVQKHEYVSGSNPQTHVVVNKNSYDAQGRLVSVKKTINSNINGVTISKPELEIIHNQYDELGQLNIKNIGKKKDVNGNYTSDAIQALTYDYNIRGWLLGVNREYLGIEGQTNDGILFGFELGYDKATNKAGQNFAASQYNGNITGVLWKSDGDDIRRKYDFTYDAANRLLRGDFTQQNADDHQWNNSQVNYNVMMGDGIDPTLAYDANGNILWMRQWGLTVTGSAPIDDLHYSYYKTNKSNKLSAVTDLATGGTPPTGSTGCRLGDFADKSTNGNDYGYDVNGNLVTDLNKKLIGTADENLTSGGAISYNHLNLPATIEVKTDNGLASKGTITYLYDAAGNKLQKVVVERNNTVTYNNQSYISDITTTTNYVNGFVYESRSYNNNAGLSALEYTDKLQFLGHEEGRVRYIAAGDNTAAHLEYDYFLKDHLGNIRMVLTEEQKTDVYQAGMELAKRDAEVKLFGDKINTTAADKYGDFDSDGNNQKVSLVNGTTAAGRVGPGVILKVMAGDKITAKAFAWYQPVNMDNTTDPGLAAIITNVLGQLTPGITGMAHGAVASQVTDNTLQPGMENFLGTQSPASGAPKAYLSWVLLDEEQFKMVSGGVTPVPQITAGQQKQLLQANNGNPIEMTRNGYLYVFVSNESKGNVYFDDIRVEHIHGPLVEETHYYPFGLTMAGISSKAPTTLVNRHLYAANEIQNAEFANGSGLDLYDFNARTYDPQLGRFIQVDPMADEGGQERLSPFHYSYNNPVLYTDHDGKIGIVGALIGGAIGAVASLTKSVIQGGFKALKDKKTWAKAGVNAVAGAIVGATGGLGAGLVATAGTSFGASLAEDKIDGNKLDFKKATATAIFSVAAFGAANVVAGKLTKAVTSHWWNRGNTNAFMRYLGRNPATNVGQLVDRAQDALGLGSGLGFDLLFPGQPEFQTLPGVTVTGTKVKGKVKLDEHSVEKAVGAMHQNNKKIKDEKEE</sequence>
<organism evidence="4 5">
    <name type="scientific">Niastella vici</name>
    <dbReference type="NCBI Taxonomy" id="1703345"/>
    <lineage>
        <taxon>Bacteria</taxon>
        <taxon>Pseudomonadati</taxon>
        <taxon>Bacteroidota</taxon>
        <taxon>Chitinophagia</taxon>
        <taxon>Chitinophagales</taxon>
        <taxon>Chitinophagaceae</taxon>
        <taxon>Niastella</taxon>
    </lineage>
</organism>
<proteinExistence type="predicted"/>
<keyword evidence="1" id="KW-1133">Transmembrane helix</keyword>
<feature type="domain" description="DUF6443" evidence="3">
    <location>
        <begin position="783"/>
        <end position="906"/>
    </location>
</feature>
<dbReference type="RefSeq" id="WP_081154259.1">
    <property type="nucleotide sequence ID" value="NZ_LVYD01000074.1"/>
</dbReference>
<dbReference type="NCBIfam" id="TIGR03696">
    <property type="entry name" value="Rhs_assc_core"/>
    <property type="match status" value="1"/>
</dbReference>
<dbReference type="InterPro" id="IPR055015">
    <property type="entry name" value="GCX_COOH"/>
</dbReference>
<evidence type="ECO:0000256" key="1">
    <source>
        <dbReference type="SAM" id="Phobius"/>
    </source>
</evidence>
<keyword evidence="2" id="KW-0732">Signal</keyword>
<feature type="transmembrane region" description="Helical" evidence="1">
    <location>
        <begin position="2042"/>
        <end position="2060"/>
    </location>
</feature>
<dbReference type="NCBIfam" id="NF045639">
    <property type="entry name" value="GCX_COOH"/>
    <property type="match status" value="1"/>
</dbReference>
<reference evidence="4 5" key="1">
    <citation type="submission" date="2016-03" db="EMBL/GenBank/DDBJ databases">
        <title>Niastella vici sp. nov., isolated from farmland soil.</title>
        <authorList>
            <person name="Chen L."/>
            <person name="Wang D."/>
            <person name="Yang S."/>
            <person name="Wang G."/>
        </authorList>
    </citation>
    <scope>NUCLEOTIDE SEQUENCE [LARGE SCALE GENOMIC DNA]</scope>
    <source>
        <strain evidence="4 5">DJ57</strain>
    </source>
</reference>